<evidence type="ECO:0000256" key="4">
    <source>
        <dbReference type="ARBA" id="ARBA00006451"/>
    </source>
</evidence>
<dbReference type="Proteomes" id="UP001461498">
    <property type="component" value="Unassembled WGS sequence"/>
</dbReference>
<organism evidence="15 16">
    <name type="scientific">Rhynocoris fuscipes</name>
    <dbReference type="NCBI Taxonomy" id="488301"/>
    <lineage>
        <taxon>Eukaryota</taxon>
        <taxon>Metazoa</taxon>
        <taxon>Ecdysozoa</taxon>
        <taxon>Arthropoda</taxon>
        <taxon>Hexapoda</taxon>
        <taxon>Insecta</taxon>
        <taxon>Pterygota</taxon>
        <taxon>Neoptera</taxon>
        <taxon>Paraneoptera</taxon>
        <taxon>Hemiptera</taxon>
        <taxon>Heteroptera</taxon>
        <taxon>Panheteroptera</taxon>
        <taxon>Cimicomorpha</taxon>
        <taxon>Reduviidae</taxon>
        <taxon>Harpactorinae</taxon>
        <taxon>Harpactorini</taxon>
        <taxon>Rhynocoris</taxon>
    </lineage>
</organism>
<comment type="catalytic activity">
    <reaction evidence="1">
        <text>GDP-alpha-D-glucose + phosphate = alpha-D-glucose 1-phosphate + GDP + H(+)</text>
        <dbReference type="Rhea" id="RHEA:30387"/>
        <dbReference type="ChEBI" id="CHEBI:15378"/>
        <dbReference type="ChEBI" id="CHEBI:43474"/>
        <dbReference type="ChEBI" id="CHEBI:58189"/>
        <dbReference type="ChEBI" id="CHEBI:58601"/>
        <dbReference type="ChEBI" id="CHEBI:62230"/>
        <dbReference type="EC" id="2.7.7.78"/>
    </reaction>
</comment>
<dbReference type="GO" id="GO:0016787">
    <property type="term" value="F:hydrolase activity"/>
    <property type="evidence" value="ECO:0007669"/>
    <property type="project" value="UniProtKB-KW"/>
</dbReference>
<keyword evidence="11" id="KW-0547">Nucleotide-binding</keyword>
<evidence type="ECO:0000256" key="6">
    <source>
        <dbReference type="ARBA" id="ARBA00018857"/>
    </source>
</evidence>
<dbReference type="PANTHER" id="PTHR20884">
    <property type="entry name" value="GDP-D-GLUCOSE PHOSPHORYLASE 1"/>
    <property type="match status" value="1"/>
</dbReference>
<dbReference type="GO" id="GO:0080048">
    <property type="term" value="F:GDP-D-glucose phosphorylase activity"/>
    <property type="evidence" value="ECO:0007669"/>
    <property type="project" value="UniProtKB-EC"/>
</dbReference>
<keyword evidence="7" id="KW-0963">Cytoplasm</keyword>
<dbReference type="SUPFAM" id="SSF54197">
    <property type="entry name" value="HIT-like"/>
    <property type="match status" value="1"/>
</dbReference>
<evidence type="ECO:0000313" key="15">
    <source>
        <dbReference type="EMBL" id="KAK9502573.1"/>
    </source>
</evidence>
<comment type="caution">
    <text evidence="15">The sequence shown here is derived from an EMBL/GenBank/DDBJ whole genome shotgun (WGS) entry which is preliminary data.</text>
</comment>
<evidence type="ECO:0000256" key="1">
    <source>
        <dbReference type="ARBA" id="ARBA00000063"/>
    </source>
</evidence>
<proteinExistence type="inferred from homology"/>
<comment type="function">
    <text evidence="2">Specific and highly efficient GDP-D-glucose phosphorylase regulating the levels of GDP-D-glucose in cells.</text>
</comment>
<evidence type="ECO:0000313" key="16">
    <source>
        <dbReference type="Proteomes" id="UP001461498"/>
    </source>
</evidence>
<comment type="subcellular location">
    <subcellularLocation>
        <location evidence="3">Cytoplasm</location>
    </subcellularLocation>
</comment>
<keyword evidence="9" id="KW-0808">Transferase</keyword>
<keyword evidence="10" id="KW-0548">Nucleotidyltransferase</keyword>
<dbReference type="AlphaFoldDB" id="A0AAW1CUP4"/>
<dbReference type="InterPro" id="IPR058866">
    <property type="entry name" value="GDPGP1_N"/>
</dbReference>
<keyword evidence="8" id="KW-0344">Guanine-nucleotide releasing factor</keyword>
<dbReference type="GO" id="GO:0005085">
    <property type="term" value="F:guanyl-nucleotide exchange factor activity"/>
    <property type="evidence" value="ECO:0007669"/>
    <property type="project" value="UniProtKB-KW"/>
</dbReference>
<evidence type="ECO:0000256" key="12">
    <source>
        <dbReference type="ARBA" id="ARBA00022801"/>
    </source>
</evidence>
<feature type="domain" description="GDPGP1-like N-terminal" evidence="14">
    <location>
        <begin position="24"/>
        <end position="185"/>
    </location>
</feature>
<dbReference type="Pfam" id="PF26216">
    <property type="entry name" value="GDPGP1_C"/>
    <property type="match status" value="1"/>
</dbReference>
<keyword evidence="16" id="KW-1185">Reference proteome</keyword>
<feature type="domain" description="GDPGP1-like C-terminal" evidence="13">
    <location>
        <begin position="196"/>
        <end position="342"/>
    </location>
</feature>
<name>A0AAW1CUP4_9HEMI</name>
<dbReference type="GO" id="GO:0006006">
    <property type="term" value="P:glucose metabolic process"/>
    <property type="evidence" value="ECO:0007669"/>
    <property type="project" value="TreeGrafter"/>
</dbReference>
<protein>
    <recommendedName>
        <fullName evidence="6">GDP-D-glucose phosphorylase 1</fullName>
        <ecNumber evidence="5">2.7.7.78</ecNumber>
    </recommendedName>
</protein>
<dbReference type="Pfam" id="PF26217">
    <property type="entry name" value="GDPGP1_N"/>
    <property type="match status" value="1"/>
</dbReference>
<accession>A0AAW1CUP4</accession>
<evidence type="ECO:0000256" key="11">
    <source>
        <dbReference type="ARBA" id="ARBA00022741"/>
    </source>
</evidence>
<sequence>MLKISFSQIFFKYTINWNNIQLSEFDIALENIWKEKMKEGIFRYELKNLKSRILEGNFQFLAQLNTDRAIKRRKPMRMIAINQPFDENLFNFTKINKNEIVFQIIREFLQEPEAEDFIAINVSPLEFGHCLLLPSLHQRLPQLLTLRSIKLATEVILSSYNPALRIAFNGLCAYASVNHLHLHIYYLNQPMLLETIAVNHLSGNCYTLEKHPSKGYVFQISSVNDIIPIILDVDRLISLLIENNVAHNLYMTRGLSFERAASSQNITERDNVRIYVWARTHSEEIKIVDELNPAACELFGHLLLKTEESYYRFTEEEAIETLRSLTEGPFHATKEKVKQLFENIN</sequence>
<dbReference type="EMBL" id="JAPXFL010000008">
    <property type="protein sequence ID" value="KAK9502573.1"/>
    <property type="molecule type" value="Genomic_DNA"/>
</dbReference>
<evidence type="ECO:0000259" key="13">
    <source>
        <dbReference type="Pfam" id="PF26216"/>
    </source>
</evidence>
<dbReference type="GO" id="GO:0005737">
    <property type="term" value="C:cytoplasm"/>
    <property type="evidence" value="ECO:0007669"/>
    <property type="project" value="UniProtKB-SubCell"/>
</dbReference>
<evidence type="ECO:0000256" key="5">
    <source>
        <dbReference type="ARBA" id="ARBA00012507"/>
    </source>
</evidence>
<evidence type="ECO:0000256" key="2">
    <source>
        <dbReference type="ARBA" id="ARBA00003049"/>
    </source>
</evidence>
<evidence type="ECO:0000256" key="10">
    <source>
        <dbReference type="ARBA" id="ARBA00022695"/>
    </source>
</evidence>
<dbReference type="EC" id="2.7.7.78" evidence="5"/>
<keyword evidence="12" id="KW-0378">Hydrolase</keyword>
<evidence type="ECO:0000256" key="7">
    <source>
        <dbReference type="ARBA" id="ARBA00022490"/>
    </source>
</evidence>
<dbReference type="PANTHER" id="PTHR20884:SF8">
    <property type="entry name" value="GDP-D-GLUCOSE PHOSPHORYLASE 1"/>
    <property type="match status" value="1"/>
</dbReference>
<comment type="similarity">
    <text evidence="4">Belongs to the GDPGP1 family.</text>
</comment>
<reference evidence="15 16" key="1">
    <citation type="submission" date="2022-12" db="EMBL/GenBank/DDBJ databases">
        <title>Chromosome-level genome assembly of true bugs.</title>
        <authorList>
            <person name="Ma L."/>
            <person name="Li H."/>
        </authorList>
    </citation>
    <scope>NUCLEOTIDE SEQUENCE [LARGE SCALE GENOMIC DNA]</scope>
    <source>
        <strain evidence="15">Lab_2022b</strain>
    </source>
</reference>
<evidence type="ECO:0000256" key="9">
    <source>
        <dbReference type="ARBA" id="ARBA00022679"/>
    </source>
</evidence>
<evidence type="ECO:0000256" key="3">
    <source>
        <dbReference type="ARBA" id="ARBA00004496"/>
    </source>
</evidence>
<dbReference type="InterPro" id="IPR026506">
    <property type="entry name" value="GDPGP"/>
</dbReference>
<gene>
    <name evidence="15" type="ORF">O3M35_011323</name>
</gene>
<dbReference type="InterPro" id="IPR058865">
    <property type="entry name" value="GDPGP1_C"/>
</dbReference>
<evidence type="ECO:0000256" key="8">
    <source>
        <dbReference type="ARBA" id="ARBA00022658"/>
    </source>
</evidence>
<dbReference type="InterPro" id="IPR036265">
    <property type="entry name" value="HIT-like_sf"/>
</dbReference>
<dbReference type="GO" id="GO:0000166">
    <property type="term" value="F:nucleotide binding"/>
    <property type="evidence" value="ECO:0007669"/>
    <property type="project" value="UniProtKB-KW"/>
</dbReference>
<evidence type="ECO:0000259" key="14">
    <source>
        <dbReference type="Pfam" id="PF26217"/>
    </source>
</evidence>